<dbReference type="EMBL" id="JAEPBG010000012">
    <property type="protein sequence ID" value="MBK4737428.1"/>
    <property type="molecule type" value="Genomic_DNA"/>
</dbReference>
<sequence>MQRAGIVIAALLTASLTFNAAAEQNAAAGTGLRSNPFGVVSGTVQPKEAAVTMRTVRAGASANAGTLAWNKQVRFEFVNGTNGQKPDDQVYWAIIGKDKKGKFVHVDLSGKLVPMTLEDNKLYSPRDGGFYANYFHTLAEAKTITLPPIDSARIFFSIGEPMYIKVNKDVKGDIAYAGANIENPTDPNQKVIFDFIEMAIVEDKGIYINTTRVDHFGFPIRLRLQGADGFDGEVGEPLTESRDELFRKFTAEVPSEFKRLAQPPYRIIAPAHGDFHDGRNEANYLARYIDAVWEKYRDGVEDLVFANSQNMKFRGSVKDGEFVFHDEGDDPEKPKYTYRIKRKPTTAEALLGNGVLDDASGTQNDIEYRNQLHIQAQLCAALNRHVAETPEKWSDKSAYYPSDSAANWYSKFWHDHNLHGLSYGFAYDDVWDASASLHHTAPTTATITIGW</sequence>
<dbReference type="RefSeq" id="WP_200595720.1">
    <property type="nucleotide sequence ID" value="NZ_JAEPBG010000012.1"/>
</dbReference>
<dbReference type="InterPro" id="IPR037176">
    <property type="entry name" value="Osmotin/thaumatin-like_sf"/>
</dbReference>
<gene>
    <name evidence="3" type="ORF">JJB74_22645</name>
</gene>
<evidence type="ECO:0000259" key="2">
    <source>
        <dbReference type="PROSITE" id="PS52006"/>
    </source>
</evidence>
<evidence type="ECO:0000256" key="1">
    <source>
        <dbReference type="SAM" id="SignalP"/>
    </source>
</evidence>
<dbReference type="CDD" id="cd09214">
    <property type="entry name" value="GH64-like"/>
    <property type="match status" value="1"/>
</dbReference>
<dbReference type="Proteomes" id="UP000622890">
    <property type="component" value="Unassembled WGS sequence"/>
</dbReference>
<keyword evidence="4" id="KW-1185">Reference proteome</keyword>
<comment type="caution">
    <text evidence="3">The sequence shown here is derived from an EMBL/GenBank/DDBJ whole genome shotgun (WGS) entry which is preliminary data.</text>
</comment>
<feature type="domain" description="GH64" evidence="2">
    <location>
        <begin position="70"/>
        <end position="451"/>
    </location>
</feature>
<proteinExistence type="predicted"/>
<keyword evidence="1" id="KW-0732">Signal</keyword>
<feature type="signal peptide" evidence="1">
    <location>
        <begin position="1"/>
        <end position="20"/>
    </location>
</feature>
<dbReference type="InterPro" id="IPR042517">
    <property type="entry name" value="Glyco_hydro_64_N_2"/>
</dbReference>
<dbReference type="Gene3D" id="3.30.920.50">
    <property type="entry name" value="Beta-1,3-glucanase, C-terminal domain"/>
    <property type="match status" value="1"/>
</dbReference>
<dbReference type="PANTHER" id="PTHR38165">
    <property type="match status" value="1"/>
</dbReference>
<name>A0A934W8Z9_9BURK</name>
<evidence type="ECO:0000313" key="3">
    <source>
        <dbReference type="EMBL" id="MBK4737428.1"/>
    </source>
</evidence>
<dbReference type="InterPro" id="IPR037398">
    <property type="entry name" value="Glyco_hydro_64_fam"/>
</dbReference>
<dbReference type="PANTHER" id="PTHR38165:SF1">
    <property type="entry name" value="GLUCANASE B"/>
    <property type="match status" value="1"/>
</dbReference>
<reference evidence="3" key="1">
    <citation type="submission" date="2021-01" db="EMBL/GenBank/DDBJ databases">
        <title>Genome sequence of strain Noviherbaspirillum sp. DKR-6.</title>
        <authorList>
            <person name="Chaudhary D.K."/>
        </authorList>
    </citation>
    <scope>NUCLEOTIDE SEQUENCE</scope>
    <source>
        <strain evidence="3">DKR-6</strain>
    </source>
</reference>
<feature type="chain" id="PRO_5038040545" description="GH64 domain-containing protein" evidence="1">
    <location>
        <begin position="21"/>
        <end position="451"/>
    </location>
</feature>
<dbReference type="PROSITE" id="PS52006">
    <property type="entry name" value="GH64"/>
    <property type="match status" value="1"/>
</dbReference>
<dbReference type="AlphaFoldDB" id="A0A934W8Z9"/>
<dbReference type="Gene3D" id="2.60.110.10">
    <property type="entry name" value="Thaumatin"/>
    <property type="match status" value="1"/>
</dbReference>
<organism evidence="3 4">
    <name type="scientific">Noviherbaspirillum pedocola</name>
    <dbReference type="NCBI Taxonomy" id="2801341"/>
    <lineage>
        <taxon>Bacteria</taxon>
        <taxon>Pseudomonadati</taxon>
        <taxon>Pseudomonadota</taxon>
        <taxon>Betaproteobacteria</taxon>
        <taxon>Burkholderiales</taxon>
        <taxon>Oxalobacteraceae</taxon>
        <taxon>Noviherbaspirillum</taxon>
    </lineage>
</organism>
<evidence type="ECO:0000313" key="4">
    <source>
        <dbReference type="Proteomes" id="UP000622890"/>
    </source>
</evidence>
<accession>A0A934W8Z9</accession>
<protein>
    <recommendedName>
        <fullName evidence="2">GH64 domain-containing protein</fullName>
    </recommendedName>
</protein>
<dbReference type="Pfam" id="PF16483">
    <property type="entry name" value="Glyco_hydro_64"/>
    <property type="match status" value="1"/>
</dbReference>
<dbReference type="InterPro" id="IPR032477">
    <property type="entry name" value="Glyco_hydro_64"/>
</dbReference>